<dbReference type="SUPFAM" id="SSF47203">
    <property type="entry name" value="Acyl-CoA dehydrogenase C-terminal domain-like"/>
    <property type="match status" value="1"/>
</dbReference>
<evidence type="ECO:0000313" key="7">
    <source>
        <dbReference type="Proteomes" id="UP001165283"/>
    </source>
</evidence>
<dbReference type="Pfam" id="PF00441">
    <property type="entry name" value="Acyl-CoA_dh_1"/>
    <property type="match status" value="1"/>
</dbReference>
<dbReference type="Proteomes" id="UP001165283">
    <property type="component" value="Unassembled WGS sequence"/>
</dbReference>
<reference evidence="6" key="1">
    <citation type="submission" date="2021-04" db="EMBL/GenBank/DDBJ databases">
        <title>Pseudonocardia sp. nov., isolated from sandy soil of mangrove forest.</title>
        <authorList>
            <person name="Zan Z."/>
            <person name="Huang R."/>
            <person name="Liu W."/>
        </authorList>
    </citation>
    <scope>NUCLEOTIDE SEQUENCE</scope>
    <source>
        <strain evidence="6">S2-4</strain>
    </source>
</reference>
<accession>A0ABT0ZXT8</accession>
<evidence type="ECO:0000256" key="2">
    <source>
        <dbReference type="ARBA" id="ARBA00022630"/>
    </source>
</evidence>
<dbReference type="InterPro" id="IPR036250">
    <property type="entry name" value="AcylCo_DH-like_C"/>
</dbReference>
<keyword evidence="7" id="KW-1185">Reference proteome</keyword>
<name>A0ABT0ZXT8_9PSEU</name>
<evidence type="ECO:0000256" key="3">
    <source>
        <dbReference type="ARBA" id="ARBA00022827"/>
    </source>
</evidence>
<proteinExistence type="inferred from homology"/>
<dbReference type="Gene3D" id="2.40.110.10">
    <property type="entry name" value="Butyryl-CoA Dehydrogenase, subunit A, domain 2"/>
    <property type="match status" value="1"/>
</dbReference>
<dbReference type="InterPro" id="IPR046373">
    <property type="entry name" value="Acyl-CoA_Oxase/DH_mid-dom_sf"/>
</dbReference>
<dbReference type="PANTHER" id="PTHR43884:SF20">
    <property type="entry name" value="ACYL-COA DEHYDROGENASE FADE28"/>
    <property type="match status" value="1"/>
</dbReference>
<keyword evidence="2" id="KW-0285">Flavoprotein</keyword>
<dbReference type="EMBL" id="JAGSOV010000023">
    <property type="protein sequence ID" value="MCO1655562.1"/>
    <property type="molecule type" value="Genomic_DNA"/>
</dbReference>
<protein>
    <recommendedName>
        <fullName evidence="5">Acyl-CoA dehydrogenase/oxidase C-terminal domain-containing protein</fullName>
    </recommendedName>
</protein>
<dbReference type="PANTHER" id="PTHR43884">
    <property type="entry name" value="ACYL-COA DEHYDROGENASE"/>
    <property type="match status" value="1"/>
</dbReference>
<keyword evidence="4" id="KW-0560">Oxidoreductase</keyword>
<keyword evidence="3" id="KW-0274">FAD</keyword>
<dbReference type="SUPFAM" id="SSF56645">
    <property type="entry name" value="Acyl-CoA dehydrogenase NM domain-like"/>
    <property type="match status" value="1"/>
</dbReference>
<evidence type="ECO:0000259" key="5">
    <source>
        <dbReference type="Pfam" id="PF00441"/>
    </source>
</evidence>
<dbReference type="CDD" id="cd00567">
    <property type="entry name" value="ACAD"/>
    <property type="match status" value="1"/>
</dbReference>
<comment type="caution">
    <text evidence="6">The sequence shown here is derived from an EMBL/GenBank/DDBJ whole genome shotgun (WGS) entry which is preliminary data.</text>
</comment>
<comment type="similarity">
    <text evidence="1">Belongs to the acyl-CoA dehydrogenase family.</text>
</comment>
<organism evidence="6 7">
    <name type="scientific">Pseudonocardia humida</name>
    <dbReference type="NCBI Taxonomy" id="2800819"/>
    <lineage>
        <taxon>Bacteria</taxon>
        <taxon>Bacillati</taxon>
        <taxon>Actinomycetota</taxon>
        <taxon>Actinomycetes</taxon>
        <taxon>Pseudonocardiales</taxon>
        <taxon>Pseudonocardiaceae</taxon>
        <taxon>Pseudonocardia</taxon>
    </lineage>
</organism>
<evidence type="ECO:0000256" key="1">
    <source>
        <dbReference type="ARBA" id="ARBA00009347"/>
    </source>
</evidence>
<evidence type="ECO:0000313" key="6">
    <source>
        <dbReference type="EMBL" id="MCO1655562.1"/>
    </source>
</evidence>
<dbReference type="Gene3D" id="1.20.140.10">
    <property type="entry name" value="Butyryl-CoA Dehydrogenase, subunit A, domain 3"/>
    <property type="match status" value="1"/>
</dbReference>
<dbReference type="InterPro" id="IPR009075">
    <property type="entry name" value="AcylCo_DH/oxidase_C"/>
</dbReference>
<sequence>MNRSTGPADGEPGEPGGLALLVVEPGAAGVRITPFRTIDGRAAAHIGFDSVEVPAEHCLTTDAHAAVTGVLDGAVIALATEAVGAMGTLLRRTAEHAATRRQFGVPIASFQAVAHRPADMKIACSKARATLLRTAALAEAGAAAPRDISVLKAQVGRLGRAVGEAAVQTHGGVGTTDELAIGHYLKRLLAIDALFGDSDYHLRVIGAGSGR</sequence>
<gene>
    <name evidence="6" type="ORF">KDL28_10905</name>
</gene>
<evidence type="ECO:0000256" key="4">
    <source>
        <dbReference type="ARBA" id="ARBA00023002"/>
    </source>
</evidence>
<dbReference type="RefSeq" id="WP_252437439.1">
    <property type="nucleotide sequence ID" value="NZ_JAGSOV010000023.1"/>
</dbReference>
<dbReference type="InterPro" id="IPR009100">
    <property type="entry name" value="AcylCoA_DH/oxidase_NM_dom_sf"/>
</dbReference>
<feature type="domain" description="Acyl-CoA dehydrogenase/oxidase C-terminal" evidence="5">
    <location>
        <begin position="71"/>
        <end position="208"/>
    </location>
</feature>